<evidence type="ECO:0000313" key="3">
    <source>
        <dbReference type="Proteomes" id="UP001501570"/>
    </source>
</evidence>
<gene>
    <name evidence="2" type="ORF">GCM10023322_23490</name>
</gene>
<dbReference type="Pfam" id="PF09348">
    <property type="entry name" value="DUF1990"/>
    <property type="match status" value="1"/>
</dbReference>
<dbReference type="PANTHER" id="PTHR34202:SF1">
    <property type="entry name" value="UPF0548 PROTEIN"/>
    <property type="match status" value="1"/>
</dbReference>
<evidence type="ECO:0000313" key="2">
    <source>
        <dbReference type="EMBL" id="GAA5183671.1"/>
    </source>
</evidence>
<protein>
    <submittedName>
        <fullName evidence="2">DUF1990 domain-containing protein</fullName>
    </submittedName>
</protein>
<dbReference type="InterPro" id="IPR014457">
    <property type="entry name" value="UCP010260"/>
</dbReference>
<proteinExistence type="predicted"/>
<comment type="caution">
    <text evidence="2">The sequence shown here is derived from an EMBL/GenBank/DDBJ whole genome shotgun (WGS) entry which is preliminary data.</text>
</comment>
<dbReference type="EMBL" id="BAABJQ010000005">
    <property type="protein sequence ID" value="GAA5183671.1"/>
    <property type="molecule type" value="Genomic_DNA"/>
</dbReference>
<dbReference type="Proteomes" id="UP001501570">
    <property type="component" value="Unassembled WGS sequence"/>
</dbReference>
<keyword evidence="3" id="KW-1185">Reference proteome</keyword>
<dbReference type="PIRSF" id="PIRSF010260">
    <property type="entry name" value="UCP010260"/>
    <property type="match status" value="1"/>
</dbReference>
<organism evidence="2 3">
    <name type="scientific">Rugosimonospora acidiphila</name>
    <dbReference type="NCBI Taxonomy" id="556531"/>
    <lineage>
        <taxon>Bacteria</taxon>
        <taxon>Bacillati</taxon>
        <taxon>Actinomycetota</taxon>
        <taxon>Actinomycetes</taxon>
        <taxon>Micromonosporales</taxon>
        <taxon>Micromonosporaceae</taxon>
        <taxon>Rugosimonospora</taxon>
    </lineage>
</organism>
<accession>A0ABP9RQS3</accession>
<name>A0ABP9RQS3_9ACTN</name>
<dbReference type="InterPro" id="IPR018960">
    <property type="entry name" value="DUF1990"/>
</dbReference>
<feature type="domain" description="DUF1990" evidence="1">
    <location>
        <begin position="10"/>
        <end position="163"/>
    </location>
</feature>
<reference evidence="3" key="1">
    <citation type="journal article" date="2019" name="Int. J. Syst. Evol. Microbiol.">
        <title>The Global Catalogue of Microorganisms (GCM) 10K type strain sequencing project: providing services to taxonomists for standard genome sequencing and annotation.</title>
        <authorList>
            <consortium name="The Broad Institute Genomics Platform"/>
            <consortium name="The Broad Institute Genome Sequencing Center for Infectious Disease"/>
            <person name="Wu L."/>
            <person name="Ma J."/>
        </authorList>
    </citation>
    <scope>NUCLEOTIDE SEQUENCE [LARGE SCALE GENOMIC DNA]</scope>
    <source>
        <strain evidence="3">JCM 18304</strain>
    </source>
</reference>
<dbReference type="PANTHER" id="PTHR34202">
    <property type="entry name" value="UPF0548 PROTEIN"/>
    <property type="match status" value="1"/>
</dbReference>
<evidence type="ECO:0000259" key="1">
    <source>
        <dbReference type="Pfam" id="PF09348"/>
    </source>
</evidence>
<sequence>MRDYRRVELTYSEVGATFDGAFPNGYRHVRGRARLGRGERVYAGAVHALGSFDMQRRAGLRVRASVGMAAEGVEVAFGFGAGPLRLWAPVRVVWLVNEPLRYGYGYGTLPGHPETGEEGFLVSLAPDETVWFEVRAFSRPDRWFVRAAGPLGALVQDRANDKYRSAIHRLANARTAA</sequence>